<feature type="transmembrane region" description="Helical" evidence="2">
    <location>
        <begin position="36"/>
        <end position="57"/>
    </location>
</feature>
<dbReference type="AlphaFoldDB" id="A0A022PHY7"/>
<proteinExistence type="predicted"/>
<evidence type="ECO:0000313" key="4">
    <source>
        <dbReference type="Proteomes" id="UP000023464"/>
    </source>
</evidence>
<name>A0A022PHY7_9GAMM</name>
<keyword evidence="2" id="KW-0812">Transmembrane</keyword>
<accession>A0A022PHY7</accession>
<dbReference type="Proteomes" id="UP000023464">
    <property type="component" value="Unassembled WGS sequence"/>
</dbReference>
<keyword evidence="2" id="KW-0472">Membrane</keyword>
<sequence length="281" mass="32309">MHNRSTYRFVQRTDRQDIAVQPEENALVVRLLLPRVSVWGFSVILLIFAVFLLAGCVKNPVSNNLATVAQMVIPEQRVSDYRIAECELMWDLETSPSIESALYWLRLMDCSDRLTSARARNMAKYTLPVTWDMAFKQSILLNSAGPTLSERRKMVENFNKYRLKFPDSLRALWQLWREQQVQQITVAEERARFQKLQADTDNKLDRLRESRARLEFELQETSRKLENLTDIERQLSSRKQNQGSAGSGNSDKHTETPATTTLPNKNSTPNNTSESDKGAVP</sequence>
<dbReference type="EMBL" id="JFGV01000019">
    <property type="protein sequence ID" value="EYU15767.1"/>
    <property type="molecule type" value="Genomic_DNA"/>
</dbReference>
<evidence type="ECO:0000313" key="3">
    <source>
        <dbReference type="EMBL" id="EYU15767.1"/>
    </source>
</evidence>
<protein>
    <submittedName>
        <fullName evidence="3">YfhG lipoprotein</fullName>
    </submittedName>
</protein>
<dbReference type="Pfam" id="PF13942">
    <property type="entry name" value="Lipoprotein_20"/>
    <property type="match status" value="1"/>
</dbReference>
<reference evidence="3 4" key="1">
    <citation type="submission" date="2014-03" db="EMBL/GenBank/DDBJ databases">
        <title>Draft Genome of Photorhabdus luminescens BA1, an Egyptian Isolate.</title>
        <authorList>
            <person name="Ghazal S."/>
            <person name="Hurst S.G.IV."/>
            <person name="Morris K."/>
            <person name="Thomas K."/>
            <person name="Tisa L.S."/>
        </authorList>
    </citation>
    <scope>NUCLEOTIDE SEQUENCE [LARGE SCALE GENOMIC DNA]</scope>
    <source>
        <strain evidence="3 4">BA1</strain>
    </source>
</reference>
<gene>
    <name evidence="3" type="ORF">BA1DRAFT_01626</name>
</gene>
<feature type="compositionally biased region" description="Polar residues" evidence="1">
    <location>
        <begin position="256"/>
        <end position="273"/>
    </location>
</feature>
<evidence type="ECO:0000256" key="2">
    <source>
        <dbReference type="SAM" id="Phobius"/>
    </source>
</evidence>
<feature type="compositionally biased region" description="Polar residues" evidence="1">
    <location>
        <begin position="237"/>
        <end position="249"/>
    </location>
</feature>
<dbReference type="RefSeq" id="WP_036777761.1">
    <property type="nucleotide sequence ID" value="NZ_CAWLTM010000096.1"/>
</dbReference>
<feature type="region of interest" description="Disordered" evidence="1">
    <location>
        <begin position="234"/>
        <end position="281"/>
    </location>
</feature>
<dbReference type="InterPro" id="IPR025262">
    <property type="entry name" value="QseG"/>
</dbReference>
<evidence type="ECO:0000256" key="1">
    <source>
        <dbReference type="SAM" id="MobiDB-lite"/>
    </source>
</evidence>
<comment type="caution">
    <text evidence="3">The sequence shown here is derived from an EMBL/GenBank/DDBJ whole genome shotgun (WGS) entry which is preliminary data.</text>
</comment>
<keyword evidence="4" id="KW-1185">Reference proteome</keyword>
<keyword evidence="2" id="KW-1133">Transmembrane helix</keyword>
<keyword evidence="3" id="KW-0449">Lipoprotein</keyword>
<dbReference type="NCBIfam" id="NF007997">
    <property type="entry name" value="PRK10722.1"/>
    <property type="match status" value="1"/>
</dbReference>
<organism evidence="3 4">
    <name type="scientific">Photorhabdus aegyptia</name>
    <dbReference type="NCBI Taxonomy" id="2805098"/>
    <lineage>
        <taxon>Bacteria</taxon>
        <taxon>Pseudomonadati</taxon>
        <taxon>Pseudomonadota</taxon>
        <taxon>Gammaproteobacteria</taxon>
        <taxon>Enterobacterales</taxon>
        <taxon>Morganellaceae</taxon>
        <taxon>Photorhabdus</taxon>
    </lineage>
</organism>
<dbReference type="PATRIC" id="fig|1393736.3.peg.1640"/>